<dbReference type="Gene3D" id="3.20.110.10">
    <property type="entry name" value="Glycoside hydrolase 38, N terminal domain"/>
    <property type="match status" value="1"/>
</dbReference>
<dbReference type="Pfam" id="PF09210">
    <property type="entry name" value="BE_C"/>
    <property type="match status" value="1"/>
</dbReference>
<dbReference type="InterPro" id="IPR011330">
    <property type="entry name" value="Glyco_hydro/deAcase_b/a-brl"/>
</dbReference>
<accession>A0A0C7NJ35</accession>
<feature type="active site" description="Nucleophile" evidence="3">
    <location>
        <position position="193"/>
    </location>
</feature>
<sequence>MSQFKAGLLLVLHAHLPYIHHPDFEQFMEERWLFEAITETYIPLIKVFKSLEKDKIPFNLTISFSPPLMEMLTSNSLQTKYLNHLSKLIELTEKEIQRTKNEDPKKMQIAKFYRQEFIEAMKIYSDQYNQNILKAFKEFQDKGYIEVITSNGTHSYLPLYREYPEAIRAQLKVAISTFKENFGKHPRGMWSAECAYYEGLDKYFKEENIEYFFVDSHAFHFAAPAPKYGVYRPIITPNNVFVFARDPESSEQIWSSQIGYPGDPRYREFYRDIGFEREEEYIKPYIDKSGIRCNTGIKYYRVTDKNLPLDKKEIYDVDEAKNAAKGHAKDFVLKKLSQIEKIKNSIEGESPIIVAPFDAELFGHWWYEGPLFLEYIFRNLAQLDNLESCTPSKVIDTIEKVQIVTPAESSWGANGYHDVWLNSSNSWIYRYIYDMTEKMILYANTYQNPSSLEKRLLNQMAREVFLIQASDWPFIMTTNTTVEYANMKIKNCVNRFLELEKMLIEKKINEQTLSYYEWVDGIFKDLDYKIFASKY</sequence>
<dbReference type="InterPro" id="IPR040042">
    <property type="entry name" value="Branching_enz_MT3115-like"/>
</dbReference>
<keyword evidence="9" id="KW-1185">Reference proteome</keyword>
<evidence type="ECO:0000259" key="6">
    <source>
        <dbReference type="Pfam" id="PF03065"/>
    </source>
</evidence>
<dbReference type="InterPro" id="IPR037090">
    <property type="entry name" value="57_glycoside_trans_central"/>
</dbReference>
<dbReference type="Proteomes" id="UP000032809">
    <property type="component" value="Chromosome I"/>
</dbReference>
<evidence type="ECO:0000259" key="7">
    <source>
        <dbReference type="Pfam" id="PF09210"/>
    </source>
</evidence>
<dbReference type="InterPro" id="IPR004300">
    <property type="entry name" value="Glyco_hydro_57_N"/>
</dbReference>
<dbReference type="PANTHER" id="PTHR41695:SF1">
    <property type="entry name" value="1,4-ALPHA-GLUCAN BRANCHING ENZYME TK1436"/>
    <property type="match status" value="1"/>
</dbReference>
<feature type="active site" description="Proton donor" evidence="3">
    <location>
        <position position="358"/>
    </location>
</feature>
<feature type="binding site" evidence="4">
    <location>
        <position position="262"/>
    </location>
    <ligand>
        <name>substrate</name>
    </ligand>
</feature>
<dbReference type="PATRIC" id="fig|1006576.9.peg.616"/>
<dbReference type="RefSeq" id="WP_045087488.1">
    <property type="nucleotide sequence ID" value="NZ_LN824141.1"/>
</dbReference>
<name>A0A0C7NJ35_DEFTU</name>
<dbReference type="PANTHER" id="PTHR41695">
    <property type="entry name" value="1,4-ALPHA-GLUCAN BRANCHING ENZYME RV3031-RELATED"/>
    <property type="match status" value="1"/>
</dbReference>
<dbReference type="SUPFAM" id="SSF88688">
    <property type="entry name" value="Families 57/38 glycoside transferase middle domain"/>
    <property type="match status" value="1"/>
</dbReference>
<keyword evidence="2 5" id="KW-0119">Carbohydrate metabolism</keyword>
<dbReference type="InterPro" id="IPR027291">
    <property type="entry name" value="Glyco_hydro_38_N_sf"/>
</dbReference>
<feature type="binding site" evidence="4">
    <location>
        <position position="245"/>
    </location>
    <ligand>
        <name>substrate</name>
    </ligand>
</feature>
<proteinExistence type="inferred from homology"/>
<dbReference type="InterPro" id="IPR028995">
    <property type="entry name" value="Glyco_hydro_57/38_cen_sf"/>
</dbReference>
<dbReference type="AlphaFoldDB" id="A0A0C7NJ35"/>
<protein>
    <submittedName>
        <fullName evidence="8">N-terminal catalytic domain of alpha-amylase (AmyC) and similar proteins</fullName>
    </submittedName>
</protein>
<evidence type="ECO:0000256" key="2">
    <source>
        <dbReference type="ARBA" id="ARBA00023277"/>
    </source>
</evidence>
<comment type="similarity">
    <text evidence="1 5">Belongs to the glycosyl hydrolase 57 family.</text>
</comment>
<dbReference type="GO" id="GO:0030979">
    <property type="term" value="P:alpha-glucan biosynthetic process"/>
    <property type="evidence" value="ECO:0007669"/>
    <property type="project" value="InterPro"/>
</dbReference>
<dbReference type="InterPro" id="IPR015293">
    <property type="entry name" value="BE_C"/>
</dbReference>
<reference evidence="9" key="1">
    <citation type="submission" date="2014-11" db="EMBL/GenBank/DDBJ databases">
        <authorList>
            <person name="Wibberg D."/>
        </authorList>
    </citation>
    <scope>NUCLEOTIDE SEQUENCE [LARGE SCALE GENOMIC DNA]</scope>
    <source>
        <strain evidence="9">L3</strain>
    </source>
</reference>
<feature type="binding site" evidence="4">
    <location>
        <position position="471"/>
    </location>
    <ligand>
        <name>substrate</name>
    </ligand>
</feature>
<feature type="binding site" evidence="4">
    <location>
        <position position="411"/>
    </location>
    <ligand>
        <name>substrate</name>
    </ligand>
</feature>
<dbReference type="SUPFAM" id="SSF88713">
    <property type="entry name" value="Glycoside hydrolase/deacetylase"/>
    <property type="match status" value="1"/>
</dbReference>
<evidence type="ECO:0000313" key="8">
    <source>
        <dbReference type="EMBL" id="CEP77946.1"/>
    </source>
</evidence>
<feature type="domain" description="1,4-alpha-glucan branching enzyme C-terminal" evidence="7">
    <location>
        <begin position="432"/>
        <end position="531"/>
    </location>
</feature>
<evidence type="ECO:0000256" key="1">
    <source>
        <dbReference type="ARBA" id="ARBA00006821"/>
    </source>
</evidence>
<feature type="domain" description="Glycoside hydrolase family 57 N-terminal" evidence="6">
    <location>
        <begin position="10"/>
        <end position="403"/>
    </location>
</feature>
<organism evidence="8 9">
    <name type="scientific">Defluviitoga tunisiensis</name>
    <dbReference type="NCBI Taxonomy" id="1006576"/>
    <lineage>
        <taxon>Bacteria</taxon>
        <taxon>Thermotogati</taxon>
        <taxon>Thermotogota</taxon>
        <taxon>Thermotogae</taxon>
        <taxon>Petrotogales</taxon>
        <taxon>Petrotogaceae</taxon>
        <taxon>Defluviitoga</taxon>
    </lineage>
</organism>
<dbReference type="Gene3D" id="1.20.1430.10">
    <property type="entry name" value="Families 57/38 glycoside transferase, middle domain"/>
    <property type="match status" value="1"/>
</dbReference>
<dbReference type="HOGENOM" id="CLU_008192_1_0_0"/>
<dbReference type="Pfam" id="PF03065">
    <property type="entry name" value="Glyco_hydro_57"/>
    <property type="match status" value="1"/>
</dbReference>
<dbReference type="STRING" id="1006576.DTL3_0631"/>
<evidence type="ECO:0000256" key="4">
    <source>
        <dbReference type="PIRSR" id="PIRSR640042-2"/>
    </source>
</evidence>
<evidence type="ECO:0000313" key="9">
    <source>
        <dbReference type="Proteomes" id="UP000032809"/>
    </source>
</evidence>
<gene>
    <name evidence="8" type="ORF">DTL3_0631</name>
</gene>
<dbReference type="EMBL" id="LN824141">
    <property type="protein sequence ID" value="CEP77946.1"/>
    <property type="molecule type" value="Genomic_DNA"/>
</dbReference>
<dbReference type="CDD" id="cd10792">
    <property type="entry name" value="GH57N_AmyC_like"/>
    <property type="match status" value="1"/>
</dbReference>
<dbReference type="OrthoDB" id="9803279at2"/>
<dbReference type="GO" id="GO:0003844">
    <property type="term" value="F:1,4-alpha-glucan branching enzyme activity"/>
    <property type="evidence" value="ECO:0007669"/>
    <property type="project" value="InterPro"/>
</dbReference>
<evidence type="ECO:0000256" key="3">
    <source>
        <dbReference type="PIRSR" id="PIRSR640042-1"/>
    </source>
</evidence>
<dbReference type="GO" id="GO:0005576">
    <property type="term" value="C:extracellular region"/>
    <property type="evidence" value="ECO:0007669"/>
    <property type="project" value="TreeGrafter"/>
</dbReference>
<dbReference type="KEGG" id="dtn:DTL3_0631"/>
<evidence type="ECO:0000256" key="5">
    <source>
        <dbReference type="RuleBase" id="RU361196"/>
    </source>
</evidence>